<reference evidence="2 3" key="1">
    <citation type="submission" date="2017-09" db="EMBL/GenBank/DDBJ databases">
        <title>Depth-based differentiation of microbial function through sediment-hosted aquifers and enrichment of novel symbionts in the deep terrestrial subsurface.</title>
        <authorList>
            <person name="Probst A.J."/>
            <person name="Ladd B."/>
            <person name="Jarett J.K."/>
            <person name="Geller-Mcgrath D.E."/>
            <person name="Sieber C.M."/>
            <person name="Emerson J.B."/>
            <person name="Anantharaman K."/>
            <person name="Thomas B.C."/>
            <person name="Malmstrom R."/>
            <person name="Stieglmeier M."/>
            <person name="Klingl A."/>
            <person name="Woyke T."/>
            <person name="Ryan C.M."/>
            <person name="Banfield J.F."/>
        </authorList>
    </citation>
    <scope>NUCLEOTIDE SEQUENCE [LARGE SCALE GENOMIC DNA]</scope>
    <source>
        <strain evidence="2">CG22_combo_CG10-13_8_21_14_all_47_15</strain>
    </source>
</reference>
<feature type="transmembrane region" description="Helical" evidence="1">
    <location>
        <begin position="100"/>
        <end position="117"/>
    </location>
</feature>
<dbReference type="Proteomes" id="UP000230638">
    <property type="component" value="Unassembled WGS sequence"/>
</dbReference>
<name>A0A2H0CVI8_9BACT</name>
<keyword evidence="1" id="KW-0812">Transmembrane</keyword>
<proteinExistence type="predicted"/>
<feature type="transmembrane region" description="Helical" evidence="1">
    <location>
        <begin position="18"/>
        <end position="39"/>
    </location>
</feature>
<evidence type="ECO:0008006" key="4">
    <source>
        <dbReference type="Google" id="ProtNLM"/>
    </source>
</evidence>
<feature type="transmembrane region" description="Helical" evidence="1">
    <location>
        <begin position="129"/>
        <end position="153"/>
    </location>
</feature>
<comment type="caution">
    <text evidence="2">The sequence shown here is derived from an EMBL/GenBank/DDBJ whole genome shotgun (WGS) entry which is preliminary data.</text>
</comment>
<accession>A0A2H0CVI8</accession>
<gene>
    <name evidence="2" type="ORF">COW88_00570</name>
</gene>
<protein>
    <recommendedName>
        <fullName evidence="4">DoxX family protein</fullName>
    </recommendedName>
</protein>
<evidence type="ECO:0000313" key="2">
    <source>
        <dbReference type="EMBL" id="PIP73904.1"/>
    </source>
</evidence>
<keyword evidence="1" id="KW-1133">Transmembrane helix</keyword>
<keyword evidence="1" id="KW-0472">Membrane</keyword>
<dbReference type="AlphaFoldDB" id="A0A2H0CVI8"/>
<evidence type="ECO:0000313" key="3">
    <source>
        <dbReference type="Proteomes" id="UP000230638"/>
    </source>
</evidence>
<sequence length="166" mass="17983">MNINIDTDIDANVKKEAVFSHLVGTLRIALGFIFLWAFIEKVPAALSGTSPAYGFLTYGTSGPFAPFFQSLAGNAIVDFLYMAGLLGVGLALMLGIGMKIAGISGALMMTLIYLAALPPEHNPVIDEHIIYALLVLLFIPLQAGTVLGFGNWWRQNQLVKRFPILE</sequence>
<feature type="transmembrane region" description="Helical" evidence="1">
    <location>
        <begin position="71"/>
        <end position="93"/>
    </location>
</feature>
<evidence type="ECO:0000256" key="1">
    <source>
        <dbReference type="SAM" id="Phobius"/>
    </source>
</evidence>
<organism evidence="2 3">
    <name type="scientific">Candidatus Lloydbacteria bacterium CG22_combo_CG10-13_8_21_14_all_47_15</name>
    <dbReference type="NCBI Taxonomy" id="1974635"/>
    <lineage>
        <taxon>Bacteria</taxon>
        <taxon>Candidatus Lloydiibacteriota</taxon>
    </lineage>
</organism>
<dbReference type="EMBL" id="PCTL01000003">
    <property type="protein sequence ID" value="PIP73904.1"/>
    <property type="molecule type" value="Genomic_DNA"/>
</dbReference>